<dbReference type="PANTHER" id="PTHR36469">
    <property type="entry name" value="DISTAL MEMBRANE-ARM ASSEMBLY COMPLEX PROTEIN 1"/>
    <property type="match status" value="1"/>
</dbReference>
<comment type="caution">
    <text evidence="3">The sequence shown here is derived from an EMBL/GenBank/DDBJ whole genome shotgun (WGS) entry which is preliminary data.</text>
</comment>
<keyword evidence="1" id="KW-0472">Membrane</keyword>
<keyword evidence="1" id="KW-0812">Transmembrane</keyword>
<evidence type="ECO:0000313" key="3">
    <source>
        <dbReference type="EMBL" id="KAJ3608900.1"/>
    </source>
</evidence>
<name>A0A9Q0ENN9_9TELE</name>
<dbReference type="InterPro" id="IPR053117">
    <property type="entry name" value="DMAC_Protein"/>
</dbReference>
<dbReference type="PANTHER" id="PTHR36469:SF1">
    <property type="entry name" value="DISTAL MEMBRANE-ARM ASSEMBLY COMPLEX PROTEIN 1"/>
    <property type="match status" value="1"/>
</dbReference>
<feature type="domain" description="Distal membrane-arm assembly complex protein 1-like" evidence="2">
    <location>
        <begin position="19"/>
        <end position="65"/>
    </location>
</feature>
<organism evidence="3 4">
    <name type="scientific">Muraenolepis orangiensis</name>
    <name type="common">Patagonian moray cod</name>
    <dbReference type="NCBI Taxonomy" id="630683"/>
    <lineage>
        <taxon>Eukaryota</taxon>
        <taxon>Metazoa</taxon>
        <taxon>Chordata</taxon>
        <taxon>Craniata</taxon>
        <taxon>Vertebrata</taxon>
        <taxon>Euteleostomi</taxon>
        <taxon>Actinopterygii</taxon>
        <taxon>Neopterygii</taxon>
        <taxon>Teleostei</taxon>
        <taxon>Neoteleostei</taxon>
        <taxon>Acanthomorphata</taxon>
        <taxon>Zeiogadaria</taxon>
        <taxon>Gadariae</taxon>
        <taxon>Gadiformes</taxon>
        <taxon>Muraenolepidoidei</taxon>
        <taxon>Muraenolepididae</taxon>
        <taxon>Muraenolepis</taxon>
    </lineage>
</organism>
<dbReference type="AlphaFoldDB" id="A0A9Q0ENN9"/>
<dbReference type="EMBL" id="JANIIK010000039">
    <property type="protein sequence ID" value="KAJ3608900.1"/>
    <property type="molecule type" value="Genomic_DNA"/>
</dbReference>
<feature type="transmembrane region" description="Helical" evidence="1">
    <location>
        <begin position="21"/>
        <end position="42"/>
    </location>
</feature>
<keyword evidence="4" id="KW-1185">Reference proteome</keyword>
<gene>
    <name evidence="3" type="ORF">NHX12_023428</name>
</gene>
<dbReference type="Proteomes" id="UP001148018">
    <property type="component" value="Unassembled WGS sequence"/>
</dbReference>
<accession>A0A9Q0ENN9</accession>
<protein>
    <recommendedName>
        <fullName evidence="2">Distal membrane-arm assembly complex protein 1-like domain-containing protein</fullName>
    </recommendedName>
</protein>
<evidence type="ECO:0000256" key="1">
    <source>
        <dbReference type="SAM" id="Phobius"/>
    </source>
</evidence>
<proteinExistence type="predicted"/>
<keyword evidence="1" id="KW-1133">Transmembrane helix</keyword>
<dbReference type="Pfam" id="PF15055">
    <property type="entry name" value="DMAC1_Dmo2"/>
    <property type="match status" value="1"/>
</dbReference>
<dbReference type="InterPro" id="IPR028036">
    <property type="entry name" value="DMAC1-like_dom"/>
</dbReference>
<reference evidence="3" key="1">
    <citation type="submission" date="2022-07" db="EMBL/GenBank/DDBJ databases">
        <title>Chromosome-level genome of Muraenolepis orangiensis.</title>
        <authorList>
            <person name="Kim J."/>
        </authorList>
    </citation>
    <scope>NUCLEOTIDE SEQUENCE</scope>
    <source>
        <strain evidence="3">KU_S4_2022</strain>
        <tissue evidence="3">Muscle</tissue>
    </source>
</reference>
<evidence type="ECO:0000259" key="2">
    <source>
        <dbReference type="Pfam" id="PF15055"/>
    </source>
</evidence>
<dbReference type="OrthoDB" id="6340866at2759"/>
<sequence length="88" mass="9007">MATTAPTADRPTVGERVKSCWSCRLLSGGALMASGGYVFQAARRTLSLGGPPTIGLTLQITFAACLAAWGAVVVADPVGKVTRKSPTD</sequence>
<feature type="transmembrane region" description="Helical" evidence="1">
    <location>
        <begin position="54"/>
        <end position="75"/>
    </location>
</feature>
<evidence type="ECO:0000313" key="4">
    <source>
        <dbReference type="Proteomes" id="UP001148018"/>
    </source>
</evidence>